<keyword evidence="3" id="KW-0808">Transferase</keyword>
<dbReference type="InterPro" id="IPR011990">
    <property type="entry name" value="TPR-like_helical_dom_sf"/>
</dbReference>
<dbReference type="InterPro" id="IPR029044">
    <property type="entry name" value="Nucleotide-diphossugar_trans"/>
</dbReference>
<evidence type="ECO:0000313" key="4">
    <source>
        <dbReference type="Proteomes" id="UP001589798"/>
    </source>
</evidence>
<proteinExistence type="predicted"/>
<keyword evidence="3" id="KW-0328">Glycosyltransferase</keyword>
<dbReference type="GO" id="GO:0016757">
    <property type="term" value="F:glycosyltransferase activity"/>
    <property type="evidence" value="ECO:0007669"/>
    <property type="project" value="UniProtKB-KW"/>
</dbReference>
<dbReference type="EC" id="2.4.-.-" evidence="3"/>
<dbReference type="EMBL" id="JBHLWK010000007">
    <property type="protein sequence ID" value="MFC0203446.1"/>
    <property type="molecule type" value="Genomic_DNA"/>
</dbReference>
<comment type="caution">
    <text evidence="3">The sequence shown here is derived from an EMBL/GenBank/DDBJ whole genome shotgun (WGS) entry which is preliminary data.</text>
</comment>
<organism evidence="3 4">
    <name type="scientific">Novosphingobium soli</name>
    <dbReference type="NCBI Taxonomy" id="574956"/>
    <lineage>
        <taxon>Bacteria</taxon>
        <taxon>Pseudomonadati</taxon>
        <taxon>Pseudomonadota</taxon>
        <taxon>Alphaproteobacteria</taxon>
        <taxon>Sphingomonadales</taxon>
        <taxon>Sphingomonadaceae</taxon>
        <taxon>Novosphingobium</taxon>
    </lineage>
</organism>
<dbReference type="Gene3D" id="1.25.40.10">
    <property type="entry name" value="Tetratricopeptide repeat domain"/>
    <property type="match status" value="1"/>
</dbReference>
<reference evidence="3 4" key="1">
    <citation type="submission" date="2024-09" db="EMBL/GenBank/DDBJ databases">
        <authorList>
            <person name="Sun Q."/>
            <person name="Mori K."/>
        </authorList>
    </citation>
    <scope>NUCLEOTIDE SEQUENCE [LARGE SCALE GENOMIC DNA]</scope>
    <source>
        <strain evidence="3 4">CCM 7706</strain>
    </source>
</reference>
<feature type="domain" description="Glycosyltransferase 2-like" evidence="2">
    <location>
        <begin position="267"/>
        <end position="390"/>
    </location>
</feature>
<dbReference type="Gene3D" id="3.90.550.10">
    <property type="entry name" value="Spore Coat Polysaccharide Biosynthesis Protein SpsA, Chain A"/>
    <property type="match status" value="1"/>
</dbReference>
<evidence type="ECO:0000313" key="3">
    <source>
        <dbReference type="EMBL" id="MFC0203446.1"/>
    </source>
</evidence>
<feature type="region of interest" description="Disordered" evidence="1">
    <location>
        <begin position="90"/>
        <end position="114"/>
    </location>
</feature>
<dbReference type="RefSeq" id="WP_379486221.1">
    <property type="nucleotide sequence ID" value="NZ_JBHLWK010000007.1"/>
</dbReference>
<protein>
    <submittedName>
        <fullName evidence="3">Glycosyltransferase</fullName>
        <ecNumber evidence="3">2.4.-.-</ecNumber>
    </submittedName>
</protein>
<dbReference type="Proteomes" id="UP001589798">
    <property type="component" value="Unassembled WGS sequence"/>
</dbReference>
<dbReference type="SUPFAM" id="SSF53448">
    <property type="entry name" value="Nucleotide-diphospho-sugar transferases"/>
    <property type="match status" value="1"/>
</dbReference>
<name>A0ABV6CRT5_9SPHN</name>
<keyword evidence="4" id="KW-1185">Reference proteome</keyword>
<sequence>MLILSRTYARVLRAARRFDEAIIANEQLLKSRPQDRAAMYELGRALHSAGQRRRAVETLALTANEGSVAATRDLCRYGARGRLKTRTEGIFPPEDYDSFTKSNPTPQPPPTSTTTHFAVRLGAPSSPNNQTLRSLKEQSHAAWHVAHDDDSSPGQQPGMFDLVLPAGAVLDRHCLAWLNWAIDQTACTTVRADHDHFVANTDARCDPVLLPQPDFLWTENAKGIARLAAHGPGEARIAHLPLTLMTLPVDEAPVPRPLPDAPPRPITVIIPSRDNPKLLLAAVSTLLSQASEPDLVEIIVLDNRSRTRSAAVLFEHLAERANTRVLQFDEPFNWSRANNFGAVDATGDTLLFLNDDTEMLTSGWDRVIAGLLADPRVGLVGSRMLYPDETIQHGGFVFGMDNGPQHEGRWFPADDPGPAGRWIAVRQAVAVTGAFMAIRSQDFHALGGFDGANFAVDFADVDLCLRVRKRGMAVAYCGAITLRHHESVSRGLNLSRIQRARMRRERRRFEARWGEVARYDPGYHPAWTRTGCAYDGLQAPGLDEIVRHVLAGARAWIC</sequence>
<accession>A0ABV6CRT5</accession>
<dbReference type="PANTHER" id="PTHR43179">
    <property type="entry name" value="RHAMNOSYLTRANSFERASE WBBL"/>
    <property type="match status" value="1"/>
</dbReference>
<evidence type="ECO:0000259" key="2">
    <source>
        <dbReference type="Pfam" id="PF00535"/>
    </source>
</evidence>
<dbReference type="InterPro" id="IPR001173">
    <property type="entry name" value="Glyco_trans_2-like"/>
</dbReference>
<gene>
    <name evidence="3" type="ORF">ACFFJC_04070</name>
</gene>
<evidence type="ECO:0000256" key="1">
    <source>
        <dbReference type="SAM" id="MobiDB-lite"/>
    </source>
</evidence>
<dbReference type="PANTHER" id="PTHR43179:SF7">
    <property type="entry name" value="RHAMNOSYLTRANSFERASE WBBL"/>
    <property type="match status" value="1"/>
</dbReference>
<dbReference type="SUPFAM" id="SSF48452">
    <property type="entry name" value="TPR-like"/>
    <property type="match status" value="1"/>
</dbReference>
<dbReference type="Pfam" id="PF00535">
    <property type="entry name" value="Glycos_transf_2"/>
    <property type="match status" value="1"/>
</dbReference>